<feature type="transmembrane region" description="Helical" evidence="1">
    <location>
        <begin position="34"/>
        <end position="57"/>
    </location>
</feature>
<protein>
    <submittedName>
        <fullName evidence="2">NADH dehydrogenase subunit 6</fullName>
    </submittedName>
</protein>
<sequence length="181" mass="19528">MVFAIFWVSYTVLVMSMVLWLVSHPLGVGGVVLFSYMLGSLMVGLSVSFVMGVFLFLTGVSGMMVAFLYVVALCPNPVFSSMSGKGASYGLWYFVNLLVGCILPGVIMVKSAAHSFGLEVSVLSEGYQWGRDPFMFSGLAELMPFLGALLFLCMVSVVSLCGSQKQCLGGHKVSYSKRSYS</sequence>
<evidence type="ECO:0000313" key="2">
    <source>
        <dbReference type="EMBL" id="AEV94311.1"/>
    </source>
</evidence>
<accession>I6NIN2</accession>
<keyword evidence="1" id="KW-0472">Membrane</keyword>
<reference evidence="2" key="1">
    <citation type="submission" date="2011-07" db="EMBL/GenBank/DDBJ databases">
        <title>The complete mitochondrial genomes of six heterodont bivalves (Tellinoidea and Solenoidea): extensive gene rearrangements and phylogenetic implications.</title>
        <authorList>
            <person name="Yuan Y."/>
            <person name="Li Q."/>
        </authorList>
    </citation>
    <scope>NUCLEOTIDE SEQUENCE</scope>
</reference>
<gene>
    <name evidence="2" type="primary">nad6</name>
</gene>
<keyword evidence="2" id="KW-0496">Mitochondrion</keyword>
<evidence type="ECO:0000256" key="1">
    <source>
        <dbReference type="SAM" id="Phobius"/>
    </source>
</evidence>
<dbReference type="EMBL" id="JN398365">
    <property type="protein sequence ID" value="AEV94311.1"/>
    <property type="molecule type" value="Genomic_DNA"/>
</dbReference>
<proteinExistence type="predicted"/>
<dbReference type="AlphaFoldDB" id="I6NIN2"/>
<geneLocation type="mitochondrion" evidence="2"/>
<feature type="transmembrane region" description="Helical" evidence="1">
    <location>
        <begin position="142"/>
        <end position="162"/>
    </location>
</feature>
<keyword evidence="1" id="KW-0812">Transmembrane</keyword>
<name>I6NIN2_9BIVA</name>
<feature type="transmembrane region" description="Helical" evidence="1">
    <location>
        <begin position="91"/>
        <end position="113"/>
    </location>
</feature>
<keyword evidence="1" id="KW-1133">Transmembrane helix</keyword>
<feature type="transmembrane region" description="Helical" evidence="1">
    <location>
        <begin position="6"/>
        <end position="22"/>
    </location>
</feature>
<organism evidence="2">
    <name type="scientific">Semele scabra</name>
    <dbReference type="NCBI Taxonomy" id="1125679"/>
    <lineage>
        <taxon>Eukaryota</taxon>
        <taxon>Metazoa</taxon>
        <taxon>Spiralia</taxon>
        <taxon>Lophotrochozoa</taxon>
        <taxon>Mollusca</taxon>
        <taxon>Bivalvia</taxon>
        <taxon>Autobranchia</taxon>
        <taxon>Heteroconchia</taxon>
        <taxon>Euheterodonta</taxon>
        <taxon>Imparidentia</taxon>
        <taxon>Neoheterodontei</taxon>
        <taxon>Cardiida</taxon>
        <taxon>Tellinoidea</taxon>
        <taxon>Semelidae</taxon>
        <taxon>Semele</taxon>
    </lineage>
</organism>